<dbReference type="CDD" id="cd02933">
    <property type="entry name" value="OYE_like_FMN"/>
    <property type="match status" value="1"/>
</dbReference>
<dbReference type="PANTHER" id="PTHR22893">
    <property type="entry name" value="NADH OXIDOREDUCTASE-RELATED"/>
    <property type="match status" value="1"/>
</dbReference>
<dbReference type="SUPFAM" id="SSF51395">
    <property type="entry name" value="FMN-linked oxidoreductases"/>
    <property type="match status" value="1"/>
</dbReference>
<gene>
    <name evidence="2" type="ORF">OL497_18310</name>
</gene>
<evidence type="ECO:0000313" key="3">
    <source>
        <dbReference type="Proteomes" id="UP001207742"/>
    </source>
</evidence>
<protein>
    <submittedName>
        <fullName evidence="2">Alkene reductase</fullName>
    </submittedName>
</protein>
<sequence length="359" mass="38932">MKLQEPIATTQLTLKNRIVMAPMSRRRAPEGIPEDIVATYYAQRASAGLIIAESTSVSANGLGYSMLPGIYNAAQIAGWKKVTTAVHDKGGKIFIQLVHSGRMGHPLNLPGGGPLVAPSAVGAAGTVATPNGVLPIPVPEALSTAGVKAMIATHLQAVENALEAGFDGIEWHAAHGYLMEQFLHPHTNQRTDEYGGSIENRSRFILEIVAGTIALAGADRVGIRFSPFATLNDQPDYAEETASHFYLAAKLNSMAIRYIHLSDQSSNGYHPIPSDYIRLLRQQFHQWIILCGGYDQANAEATLQRNEADLIAFGRPFISNPDLVERFKHAQTLALPDKNTFYEGGPKGLIDYPVWLPAE</sequence>
<organism evidence="2 3">
    <name type="scientific">Chitinophaga nivalis</name>
    <dbReference type="NCBI Taxonomy" id="2991709"/>
    <lineage>
        <taxon>Bacteria</taxon>
        <taxon>Pseudomonadati</taxon>
        <taxon>Bacteroidota</taxon>
        <taxon>Chitinophagia</taxon>
        <taxon>Chitinophagales</taxon>
        <taxon>Chitinophagaceae</taxon>
        <taxon>Chitinophaga</taxon>
    </lineage>
</organism>
<dbReference type="InterPro" id="IPR045247">
    <property type="entry name" value="Oye-like"/>
</dbReference>
<dbReference type="PANTHER" id="PTHR22893:SF91">
    <property type="entry name" value="NADPH DEHYDROGENASE 2-RELATED"/>
    <property type="match status" value="1"/>
</dbReference>
<dbReference type="EMBL" id="JAPDNS010000002">
    <property type="protein sequence ID" value="MCW3485865.1"/>
    <property type="molecule type" value="Genomic_DNA"/>
</dbReference>
<feature type="domain" description="NADH:flavin oxidoreductase/NADH oxidase N-terminal" evidence="1">
    <location>
        <begin position="3"/>
        <end position="330"/>
    </location>
</feature>
<dbReference type="Gene3D" id="3.20.20.70">
    <property type="entry name" value="Aldolase class I"/>
    <property type="match status" value="1"/>
</dbReference>
<accession>A0ABT3IPH0</accession>
<proteinExistence type="predicted"/>
<evidence type="ECO:0000259" key="1">
    <source>
        <dbReference type="Pfam" id="PF00724"/>
    </source>
</evidence>
<comment type="caution">
    <text evidence="2">The sequence shown here is derived from an EMBL/GenBank/DDBJ whole genome shotgun (WGS) entry which is preliminary data.</text>
</comment>
<dbReference type="InterPro" id="IPR013785">
    <property type="entry name" value="Aldolase_TIM"/>
</dbReference>
<dbReference type="Pfam" id="PF00724">
    <property type="entry name" value="Oxidored_FMN"/>
    <property type="match status" value="1"/>
</dbReference>
<dbReference type="Proteomes" id="UP001207742">
    <property type="component" value="Unassembled WGS sequence"/>
</dbReference>
<dbReference type="InterPro" id="IPR001155">
    <property type="entry name" value="OxRdtase_FMN_N"/>
</dbReference>
<reference evidence="2 3" key="1">
    <citation type="submission" date="2022-10" db="EMBL/GenBank/DDBJ databases">
        <title>Chitinophaga nivalis PC15 sp. nov., isolated from Pyeongchang county, South Korea.</title>
        <authorList>
            <person name="Trinh H.N."/>
        </authorList>
    </citation>
    <scope>NUCLEOTIDE SEQUENCE [LARGE SCALE GENOMIC DNA]</scope>
    <source>
        <strain evidence="2 3">PC14</strain>
    </source>
</reference>
<keyword evidence="3" id="KW-1185">Reference proteome</keyword>
<dbReference type="RefSeq" id="WP_264732683.1">
    <property type="nucleotide sequence ID" value="NZ_JAPDNR010000001.1"/>
</dbReference>
<name>A0ABT3IPH0_9BACT</name>
<evidence type="ECO:0000313" key="2">
    <source>
        <dbReference type="EMBL" id="MCW3485865.1"/>
    </source>
</evidence>